<comment type="caution">
    <text evidence="2">The sequence shown here is derived from an EMBL/GenBank/DDBJ whole genome shotgun (WGS) entry which is preliminary data.</text>
</comment>
<feature type="domain" description="NADPH-dependent FMN reductase-like" evidence="1">
    <location>
        <begin position="19"/>
        <end position="156"/>
    </location>
</feature>
<proteinExistence type="predicted"/>
<dbReference type="GO" id="GO:0016491">
    <property type="term" value="F:oxidoreductase activity"/>
    <property type="evidence" value="ECO:0007669"/>
    <property type="project" value="UniProtKB-KW"/>
</dbReference>
<keyword evidence="2" id="KW-0560">Oxidoreductase</keyword>
<dbReference type="PANTHER" id="PTHR30543">
    <property type="entry name" value="CHROMATE REDUCTASE"/>
    <property type="match status" value="1"/>
</dbReference>
<dbReference type="InterPro" id="IPR005025">
    <property type="entry name" value="FMN_Rdtase-like_dom"/>
</dbReference>
<evidence type="ECO:0000313" key="3">
    <source>
        <dbReference type="Proteomes" id="UP001277761"/>
    </source>
</evidence>
<evidence type="ECO:0000259" key="1">
    <source>
        <dbReference type="Pfam" id="PF03358"/>
    </source>
</evidence>
<sequence>MLHAPDPTRAATAPDAPLVLGLGGTMRFGSSSSRALEAALGAARHAGVRTTLIAGPQLDLPAYDVAAPRTAAAERLIDAVRRADGLIIASPSYHGGISGLLKNALDHLEELRGDARPYLHDRPVGLIATGDGWQGPNATLQALRLTVHAMRGWPTPLGVAHNISEGGVEGARAALELVGRQVAERVLRDARDRAAVAA</sequence>
<dbReference type="RefSeq" id="WP_319955382.1">
    <property type="nucleotide sequence ID" value="NZ_JAXAVX010000012.1"/>
</dbReference>
<dbReference type="InterPro" id="IPR029039">
    <property type="entry name" value="Flavoprotein-like_sf"/>
</dbReference>
<organism evidence="2 3">
    <name type="scientific">Patulibacter brassicae</name>
    <dbReference type="NCBI Taxonomy" id="1705717"/>
    <lineage>
        <taxon>Bacteria</taxon>
        <taxon>Bacillati</taxon>
        <taxon>Actinomycetota</taxon>
        <taxon>Thermoleophilia</taxon>
        <taxon>Solirubrobacterales</taxon>
        <taxon>Patulibacteraceae</taxon>
        <taxon>Patulibacter</taxon>
    </lineage>
</organism>
<reference evidence="2 3" key="1">
    <citation type="submission" date="2023-11" db="EMBL/GenBank/DDBJ databases">
        <authorList>
            <person name="Xu M."/>
            <person name="Jiang T."/>
        </authorList>
    </citation>
    <scope>NUCLEOTIDE SEQUENCE [LARGE SCALE GENOMIC DNA]</scope>
    <source>
        <strain evidence="2 3">SD</strain>
    </source>
</reference>
<dbReference type="PANTHER" id="PTHR30543:SF21">
    <property type="entry name" value="NAD(P)H-DEPENDENT FMN REDUCTASE LOT6"/>
    <property type="match status" value="1"/>
</dbReference>
<dbReference type="EMBL" id="JAXAVX010000012">
    <property type="protein sequence ID" value="MDX8153231.1"/>
    <property type="molecule type" value="Genomic_DNA"/>
</dbReference>
<dbReference type="Proteomes" id="UP001277761">
    <property type="component" value="Unassembled WGS sequence"/>
</dbReference>
<dbReference type="InterPro" id="IPR050712">
    <property type="entry name" value="NAD(P)H-dep_reductase"/>
</dbReference>
<dbReference type="SUPFAM" id="SSF52218">
    <property type="entry name" value="Flavoproteins"/>
    <property type="match status" value="1"/>
</dbReference>
<gene>
    <name evidence="2" type="ORF">SK069_16655</name>
</gene>
<evidence type="ECO:0000313" key="2">
    <source>
        <dbReference type="EMBL" id="MDX8153231.1"/>
    </source>
</evidence>
<dbReference type="Gene3D" id="3.40.50.360">
    <property type="match status" value="1"/>
</dbReference>
<name>A0ABU4VN07_9ACTN</name>
<keyword evidence="3" id="KW-1185">Reference proteome</keyword>
<accession>A0ABU4VN07</accession>
<dbReference type="EC" id="1.-.-.-" evidence="2"/>
<dbReference type="Pfam" id="PF03358">
    <property type="entry name" value="FMN_red"/>
    <property type="match status" value="1"/>
</dbReference>
<protein>
    <submittedName>
        <fullName evidence="2">NAD(P)H-dependent oxidoreductase</fullName>
        <ecNumber evidence="2">1.-.-.-</ecNumber>
    </submittedName>
</protein>